<protein>
    <submittedName>
        <fullName evidence="1">Uncharacterized protein</fullName>
    </submittedName>
</protein>
<organism evidence="1">
    <name type="scientific">Siphoviridae sp. ctPrm3</name>
    <dbReference type="NCBI Taxonomy" id="2827864"/>
    <lineage>
        <taxon>Viruses</taxon>
        <taxon>Duplodnaviria</taxon>
        <taxon>Heunggongvirae</taxon>
        <taxon>Uroviricota</taxon>
        <taxon>Caudoviricetes</taxon>
    </lineage>
</organism>
<evidence type="ECO:0000313" key="1">
    <source>
        <dbReference type="EMBL" id="DAF64993.1"/>
    </source>
</evidence>
<proteinExistence type="predicted"/>
<sequence>MGRQLIKLLQKAQRLLSNEETPCGNLGGSVWSILKL</sequence>
<name>A0A8S5TPC9_9CAUD</name>
<dbReference type="EMBL" id="BK032870">
    <property type="protein sequence ID" value="DAF64993.1"/>
    <property type="molecule type" value="Genomic_DNA"/>
</dbReference>
<reference evidence="1" key="1">
    <citation type="journal article" date="2021" name="Proc. Natl. Acad. Sci. U.S.A.">
        <title>A Catalog of Tens of Thousands of Viruses from Human Metagenomes Reveals Hidden Associations with Chronic Diseases.</title>
        <authorList>
            <person name="Tisza M.J."/>
            <person name="Buck C.B."/>
        </authorList>
    </citation>
    <scope>NUCLEOTIDE SEQUENCE</scope>
    <source>
        <strain evidence="1">CtPrm3</strain>
    </source>
</reference>
<accession>A0A8S5TPC9</accession>